<evidence type="ECO:0000313" key="2">
    <source>
        <dbReference type="EMBL" id="MBP2057667.1"/>
    </source>
</evidence>
<reference evidence="2 3" key="1">
    <citation type="submission" date="2021-03" db="EMBL/GenBank/DDBJ databases">
        <title>Genomic Encyclopedia of Type Strains, Phase IV (KMG-IV): sequencing the most valuable type-strain genomes for metagenomic binning, comparative biology and taxonomic classification.</title>
        <authorList>
            <person name="Goeker M."/>
        </authorList>
    </citation>
    <scope>NUCLEOTIDE SEQUENCE [LARGE SCALE GENOMIC DNA]</scope>
    <source>
        <strain evidence="2 3">DSM 101872</strain>
    </source>
</reference>
<comment type="caution">
    <text evidence="2">The sequence shown here is derived from an EMBL/GenBank/DDBJ whole genome shotgun (WGS) entry which is preliminary data.</text>
</comment>
<sequence length="180" mass="20528">MNNLFNSDRPRGFDWGALLAGVLLVITSFILLRYPGRGLAAFVFLFAILSIMQGIIWIYMYSKFRDFFARSWVTLISGILDIIVGLIFLFSHEIGGLTIAVLFAVWFFVDSVVGVVFSWHLRDYSNGYFILSLILNVISLLIAITLMFNPVLAAITLVYLVAFWLMVFGFNEIFVAFMHR</sequence>
<dbReference type="PANTHER" id="PTHR34989">
    <property type="entry name" value="PROTEIN HDED"/>
    <property type="match status" value="1"/>
</dbReference>
<feature type="transmembrane region" description="Helical" evidence="1">
    <location>
        <begin position="154"/>
        <end position="177"/>
    </location>
</feature>
<dbReference type="EMBL" id="JAGGLU010000003">
    <property type="protein sequence ID" value="MBP2057667.1"/>
    <property type="molecule type" value="Genomic_DNA"/>
</dbReference>
<feature type="transmembrane region" description="Helical" evidence="1">
    <location>
        <begin position="12"/>
        <end position="32"/>
    </location>
</feature>
<feature type="transmembrane region" description="Helical" evidence="1">
    <location>
        <begin position="38"/>
        <end position="60"/>
    </location>
</feature>
<name>A0ABS4MDA0_9LACO</name>
<feature type="transmembrane region" description="Helical" evidence="1">
    <location>
        <begin position="128"/>
        <end position="148"/>
    </location>
</feature>
<evidence type="ECO:0000313" key="3">
    <source>
        <dbReference type="Proteomes" id="UP001519292"/>
    </source>
</evidence>
<organism evidence="2 3">
    <name type="scientific">Lactobacillus colini</name>
    <dbReference type="NCBI Taxonomy" id="1819254"/>
    <lineage>
        <taxon>Bacteria</taxon>
        <taxon>Bacillati</taxon>
        <taxon>Bacillota</taxon>
        <taxon>Bacilli</taxon>
        <taxon>Lactobacillales</taxon>
        <taxon>Lactobacillaceae</taxon>
        <taxon>Lactobacillus</taxon>
    </lineage>
</organism>
<dbReference type="RefSeq" id="WP_209686408.1">
    <property type="nucleotide sequence ID" value="NZ_JAGGLU010000003.1"/>
</dbReference>
<dbReference type="InterPro" id="IPR005325">
    <property type="entry name" value="DUF308_memb"/>
</dbReference>
<dbReference type="Pfam" id="PF03729">
    <property type="entry name" value="DUF308"/>
    <property type="match status" value="2"/>
</dbReference>
<dbReference type="InterPro" id="IPR052712">
    <property type="entry name" value="Acid_resist_chaperone_HdeD"/>
</dbReference>
<feature type="transmembrane region" description="Helical" evidence="1">
    <location>
        <begin position="72"/>
        <end position="91"/>
    </location>
</feature>
<dbReference type="Proteomes" id="UP001519292">
    <property type="component" value="Unassembled WGS sequence"/>
</dbReference>
<feature type="transmembrane region" description="Helical" evidence="1">
    <location>
        <begin position="97"/>
        <end position="121"/>
    </location>
</feature>
<keyword evidence="3" id="KW-1185">Reference proteome</keyword>
<proteinExistence type="predicted"/>
<gene>
    <name evidence="2" type="ORF">J2Z60_000838</name>
</gene>
<keyword evidence="1" id="KW-1133">Transmembrane helix</keyword>
<evidence type="ECO:0000256" key="1">
    <source>
        <dbReference type="SAM" id="Phobius"/>
    </source>
</evidence>
<accession>A0ABS4MDA0</accession>
<protein>
    <submittedName>
        <fullName evidence="2">Uncharacterized membrane protein HdeD (DUF308 family)</fullName>
    </submittedName>
</protein>
<keyword evidence="1" id="KW-0472">Membrane</keyword>
<dbReference type="PANTHER" id="PTHR34989:SF1">
    <property type="entry name" value="PROTEIN HDED"/>
    <property type="match status" value="1"/>
</dbReference>
<keyword evidence="1" id="KW-0812">Transmembrane</keyword>